<keyword evidence="1" id="KW-0732">Signal</keyword>
<dbReference type="Gene3D" id="1.10.890.40">
    <property type="match status" value="1"/>
</dbReference>
<dbReference type="AlphaFoldDB" id="A0A752KHH1"/>
<comment type="caution">
    <text evidence="3">The sequence shown here is derived from an EMBL/GenBank/DDBJ whole genome shotgun (WGS) entry which is preliminary data.</text>
</comment>
<proteinExistence type="predicted"/>
<gene>
    <name evidence="3" type="ORF">G9286_004480</name>
</gene>
<dbReference type="Pfam" id="PF18602">
    <property type="entry name" value="Rap1a"/>
    <property type="match status" value="1"/>
</dbReference>
<organism evidence="3">
    <name type="scientific">Salmonella enterica subsp. enterica serovar Hvittingfoss</name>
    <dbReference type="NCBI Taxonomy" id="486994"/>
    <lineage>
        <taxon>Bacteria</taxon>
        <taxon>Pseudomonadati</taxon>
        <taxon>Pseudomonadota</taxon>
        <taxon>Gammaproteobacteria</taxon>
        <taxon>Enterobacterales</taxon>
        <taxon>Enterobacteriaceae</taxon>
        <taxon>Salmonella</taxon>
    </lineage>
</organism>
<evidence type="ECO:0000259" key="2">
    <source>
        <dbReference type="Pfam" id="PF18602"/>
    </source>
</evidence>
<feature type="domain" description="Rap1a immunity protein" evidence="2">
    <location>
        <begin position="42"/>
        <end position="113"/>
    </location>
</feature>
<feature type="signal peptide" evidence="1">
    <location>
        <begin position="1"/>
        <end position="18"/>
    </location>
</feature>
<sequence length="115" mass="12717">MKRLIIGLAFLVSFNACANFYDGNDLRKWSMALTKSNVGTVLTPSEAADGSMFQGYVAGVYEIGEGSYFCTPDRTRLIQLTDAVTNYINKHPELRNLPASNLTEQALIDSFPCKK</sequence>
<dbReference type="InterPro" id="IPR041238">
    <property type="entry name" value="Rap1a"/>
</dbReference>
<protein>
    <recommendedName>
        <fullName evidence="2">Rap1a immunity protein domain-containing protein</fullName>
    </recommendedName>
</protein>
<name>A0A752KHH1_SALET</name>
<reference evidence="3" key="2">
    <citation type="submission" date="2018-07" db="EMBL/GenBank/DDBJ databases">
        <authorList>
            <consortium name="NCBI Pathogen Detection Project"/>
        </authorList>
    </citation>
    <scope>NUCLEOTIDE SEQUENCE</scope>
    <source>
        <strain evidence="3">M139</strain>
    </source>
</reference>
<evidence type="ECO:0000313" key="3">
    <source>
        <dbReference type="EMBL" id="HAF7590512.1"/>
    </source>
</evidence>
<dbReference type="EMBL" id="DAAWEU010000031">
    <property type="protein sequence ID" value="HAF7590512.1"/>
    <property type="molecule type" value="Genomic_DNA"/>
</dbReference>
<feature type="chain" id="PRO_5028480933" description="Rap1a immunity protein domain-containing protein" evidence="1">
    <location>
        <begin position="19"/>
        <end position="115"/>
    </location>
</feature>
<reference evidence="3" key="1">
    <citation type="journal article" date="2018" name="Genome Biol.">
        <title>SKESA: strategic k-mer extension for scrupulous assemblies.</title>
        <authorList>
            <person name="Souvorov A."/>
            <person name="Agarwala R."/>
            <person name="Lipman D.J."/>
        </authorList>
    </citation>
    <scope>NUCLEOTIDE SEQUENCE</scope>
    <source>
        <strain evidence="3">M139</strain>
    </source>
</reference>
<evidence type="ECO:0000256" key="1">
    <source>
        <dbReference type="SAM" id="SignalP"/>
    </source>
</evidence>
<accession>A0A752KHH1</accession>